<dbReference type="RefSeq" id="WP_187571238.1">
    <property type="nucleotide sequence ID" value="NZ_CP060711.1"/>
</dbReference>
<keyword evidence="2" id="KW-1185">Reference proteome</keyword>
<reference evidence="1 2" key="1">
    <citation type="submission" date="2020-08" db="EMBL/GenBank/DDBJ databases">
        <title>Genome sequence of Thermomonas brevis KACC 16975T.</title>
        <authorList>
            <person name="Hyun D.-W."/>
            <person name="Bae J.-W."/>
        </authorList>
    </citation>
    <scope>NUCLEOTIDE SEQUENCE [LARGE SCALE GENOMIC DNA]</scope>
    <source>
        <strain evidence="1 2">KACC 16975</strain>
    </source>
</reference>
<accession>A0A7G9QVW8</accession>
<dbReference type="EMBL" id="CP060711">
    <property type="protein sequence ID" value="QNN47493.1"/>
    <property type="molecule type" value="Genomic_DNA"/>
</dbReference>
<sequence length="152" mass="17351">MAKKKTAKIPSTATQAAALLVKSKKGFIVPTPAQKKRILVALAKAGKVVYGRAYDIIKIKGKPINLNDSYDVERNIKRIMIYEIKSTRRDLGPNFQKYFFALTTAELLVAQSLKEQFKFVFVNIKRRHILEQTLKQVFQRATGIYPSWSISF</sequence>
<proteinExistence type="predicted"/>
<name>A0A7G9QVW8_9GAMM</name>
<dbReference type="Proteomes" id="UP000515977">
    <property type="component" value="Chromosome"/>
</dbReference>
<dbReference type="AlphaFoldDB" id="A0A7G9QVW8"/>
<dbReference type="KEGG" id="tbv:H9L17_04970"/>
<evidence type="ECO:0000313" key="2">
    <source>
        <dbReference type="Proteomes" id="UP000515977"/>
    </source>
</evidence>
<organism evidence="1 2">
    <name type="scientific">Thermomonas brevis</name>
    <dbReference type="NCBI Taxonomy" id="215691"/>
    <lineage>
        <taxon>Bacteria</taxon>
        <taxon>Pseudomonadati</taxon>
        <taxon>Pseudomonadota</taxon>
        <taxon>Gammaproteobacteria</taxon>
        <taxon>Lysobacterales</taxon>
        <taxon>Lysobacteraceae</taxon>
        <taxon>Thermomonas</taxon>
    </lineage>
</organism>
<protein>
    <submittedName>
        <fullName evidence="1">Uncharacterized protein</fullName>
    </submittedName>
</protein>
<evidence type="ECO:0000313" key="1">
    <source>
        <dbReference type="EMBL" id="QNN47493.1"/>
    </source>
</evidence>
<gene>
    <name evidence="1" type="ORF">H9L17_04970</name>
</gene>